<comment type="caution">
    <text evidence="3">The sequence shown here is derived from an EMBL/GenBank/DDBJ whole genome shotgun (WGS) entry which is preliminary data.</text>
</comment>
<feature type="region of interest" description="Disordered" evidence="1">
    <location>
        <begin position="238"/>
        <end position="337"/>
    </location>
</feature>
<evidence type="ECO:0000313" key="4">
    <source>
        <dbReference type="Proteomes" id="UP000256899"/>
    </source>
</evidence>
<sequence length="337" mass="37696">MAQMQITKTLVLAFVLLLSACGDPVQEQIDAQIPLTEQRVQQLGDMLDSGQIRNAKFITQYADTVAKKSPQLLSIVDEFRKDATSSGPLYQALLERVDLVKTQPQMFANKQARFEELLNIYQAADPILYSDALSDPLNVLADMSDGELPRVNSMSKAQSMAANNAQDFGVGEQLIGNPAYGQWQTDSNGMSFWAWYGVYRLLDDVLDIDRKRRGKVYYSRWGKSRNYSYYHDYGRTRYSSPTQLSKQTQLETRTRKSFESRGQRFTSAYGKNRSGASGVSSQSKTAQASASRFSSNNTNKSKFAKSSSATSKSKYSKSNASFRNSSSSTSRGFRRGK</sequence>
<name>A0A3E0UAB7_9GAMM</name>
<dbReference type="EMBL" id="QUOT01000001">
    <property type="protein sequence ID" value="REL32762.1"/>
    <property type="molecule type" value="Genomic_DNA"/>
</dbReference>
<evidence type="ECO:0000313" key="3">
    <source>
        <dbReference type="EMBL" id="REL32762.1"/>
    </source>
</evidence>
<gene>
    <name evidence="3" type="ORF">DXX94_15705</name>
</gene>
<accession>A0A3E0UAB7</accession>
<feature type="signal peptide" evidence="2">
    <location>
        <begin position="1"/>
        <end position="27"/>
    </location>
</feature>
<organism evidence="3 4">
    <name type="scientific">Thalassotalea euphylliae</name>
    <dbReference type="NCBI Taxonomy" id="1655234"/>
    <lineage>
        <taxon>Bacteria</taxon>
        <taxon>Pseudomonadati</taxon>
        <taxon>Pseudomonadota</taxon>
        <taxon>Gammaproteobacteria</taxon>
        <taxon>Alteromonadales</taxon>
        <taxon>Colwelliaceae</taxon>
        <taxon>Thalassotalea</taxon>
    </lineage>
</organism>
<feature type="compositionally biased region" description="Polar residues" evidence="1">
    <location>
        <begin position="238"/>
        <end position="251"/>
    </location>
</feature>
<dbReference type="Proteomes" id="UP000256899">
    <property type="component" value="Unassembled WGS sequence"/>
</dbReference>
<proteinExistence type="predicted"/>
<dbReference type="AlphaFoldDB" id="A0A3E0UAB7"/>
<reference evidence="4" key="1">
    <citation type="submission" date="2018-08" db="EMBL/GenBank/DDBJ databases">
        <title>Thalassotalea euphylliae genome.</title>
        <authorList>
            <person name="Summers S."/>
            <person name="Rice S.A."/>
            <person name="Freckelton M.L."/>
            <person name="Nedved B.T."/>
            <person name="Hadfield M.G."/>
        </authorList>
    </citation>
    <scope>NUCLEOTIDE SEQUENCE [LARGE SCALE GENOMIC DNA]</scope>
    <source>
        <strain evidence="4">H3</strain>
    </source>
</reference>
<feature type="compositionally biased region" description="Low complexity" evidence="1">
    <location>
        <begin position="280"/>
        <end position="331"/>
    </location>
</feature>
<keyword evidence="4" id="KW-1185">Reference proteome</keyword>
<feature type="chain" id="PRO_5017682656" description="DUF3300 domain-containing protein" evidence="2">
    <location>
        <begin position="28"/>
        <end position="337"/>
    </location>
</feature>
<evidence type="ECO:0000256" key="2">
    <source>
        <dbReference type="SAM" id="SignalP"/>
    </source>
</evidence>
<keyword evidence="2" id="KW-0732">Signal</keyword>
<evidence type="ECO:0008006" key="5">
    <source>
        <dbReference type="Google" id="ProtNLM"/>
    </source>
</evidence>
<feature type="compositionally biased region" description="Basic and acidic residues" evidence="1">
    <location>
        <begin position="252"/>
        <end position="262"/>
    </location>
</feature>
<protein>
    <recommendedName>
        <fullName evidence="5">DUF3300 domain-containing protein</fullName>
    </recommendedName>
</protein>
<evidence type="ECO:0000256" key="1">
    <source>
        <dbReference type="SAM" id="MobiDB-lite"/>
    </source>
</evidence>